<evidence type="ECO:0000256" key="3">
    <source>
        <dbReference type="ARBA" id="ARBA00022692"/>
    </source>
</evidence>
<dbReference type="GO" id="GO:0015171">
    <property type="term" value="F:amino acid transmembrane transporter activity"/>
    <property type="evidence" value="ECO:0007669"/>
    <property type="project" value="TreeGrafter"/>
</dbReference>
<protein>
    <recommendedName>
        <fullName evidence="8">Amino acid permease/ SLC12A domain-containing protein</fullName>
    </recommendedName>
</protein>
<dbReference type="FunFam" id="1.20.1740.10:FF:000001">
    <property type="entry name" value="Amino acid permease"/>
    <property type="match status" value="1"/>
</dbReference>
<dbReference type="GO" id="GO:0016020">
    <property type="term" value="C:membrane"/>
    <property type="evidence" value="ECO:0007669"/>
    <property type="project" value="UniProtKB-SubCell"/>
</dbReference>
<feature type="transmembrane region" description="Helical" evidence="7">
    <location>
        <begin position="402"/>
        <end position="428"/>
    </location>
</feature>
<dbReference type="Pfam" id="PF00324">
    <property type="entry name" value="AA_permease"/>
    <property type="match status" value="1"/>
</dbReference>
<reference evidence="10" key="1">
    <citation type="journal article" date="2017" name="Genome Biol.">
        <title>Comparative genomics reveals high biological diversity and specific adaptations in the industrially and medically important fungal genus Aspergillus.</title>
        <authorList>
            <person name="de Vries R.P."/>
            <person name="Riley R."/>
            <person name="Wiebenga A."/>
            <person name="Aguilar-Osorio G."/>
            <person name="Amillis S."/>
            <person name="Uchima C.A."/>
            <person name="Anderluh G."/>
            <person name="Asadollahi M."/>
            <person name="Askin M."/>
            <person name="Barry K."/>
            <person name="Battaglia E."/>
            <person name="Bayram O."/>
            <person name="Benocci T."/>
            <person name="Braus-Stromeyer S.A."/>
            <person name="Caldana C."/>
            <person name="Canovas D."/>
            <person name="Cerqueira G.C."/>
            <person name="Chen F."/>
            <person name="Chen W."/>
            <person name="Choi C."/>
            <person name="Clum A."/>
            <person name="Dos Santos R.A."/>
            <person name="Damasio A.R."/>
            <person name="Diallinas G."/>
            <person name="Emri T."/>
            <person name="Fekete E."/>
            <person name="Flipphi M."/>
            <person name="Freyberg S."/>
            <person name="Gallo A."/>
            <person name="Gournas C."/>
            <person name="Habgood R."/>
            <person name="Hainaut M."/>
            <person name="Harispe M.L."/>
            <person name="Henrissat B."/>
            <person name="Hilden K.S."/>
            <person name="Hope R."/>
            <person name="Hossain A."/>
            <person name="Karabika E."/>
            <person name="Karaffa L."/>
            <person name="Karanyi Z."/>
            <person name="Krasevec N."/>
            <person name="Kuo A."/>
            <person name="Kusch H."/>
            <person name="LaButti K."/>
            <person name="Lagendijk E.L."/>
            <person name="Lapidus A."/>
            <person name="Levasseur A."/>
            <person name="Lindquist E."/>
            <person name="Lipzen A."/>
            <person name="Logrieco A.F."/>
            <person name="MacCabe A."/>
            <person name="Maekelae M.R."/>
            <person name="Malavazi I."/>
            <person name="Melin P."/>
            <person name="Meyer V."/>
            <person name="Mielnichuk N."/>
            <person name="Miskei M."/>
            <person name="Molnar A.P."/>
            <person name="Mule G."/>
            <person name="Ngan C.Y."/>
            <person name="Orejas M."/>
            <person name="Orosz E."/>
            <person name="Ouedraogo J.P."/>
            <person name="Overkamp K.M."/>
            <person name="Park H.-S."/>
            <person name="Perrone G."/>
            <person name="Piumi F."/>
            <person name="Punt P.J."/>
            <person name="Ram A.F."/>
            <person name="Ramon A."/>
            <person name="Rauscher S."/>
            <person name="Record E."/>
            <person name="Riano-Pachon D.M."/>
            <person name="Robert V."/>
            <person name="Roehrig J."/>
            <person name="Ruller R."/>
            <person name="Salamov A."/>
            <person name="Salih N.S."/>
            <person name="Samson R.A."/>
            <person name="Sandor E."/>
            <person name="Sanguinetti M."/>
            <person name="Schuetze T."/>
            <person name="Sepcic K."/>
            <person name="Shelest E."/>
            <person name="Sherlock G."/>
            <person name="Sophianopoulou V."/>
            <person name="Squina F.M."/>
            <person name="Sun H."/>
            <person name="Susca A."/>
            <person name="Todd R.B."/>
            <person name="Tsang A."/>
            <person name="Unkles S.E."/>
            <person name="van de Wiele N."/>
            <person name="van Rossen-Uffink D."/>
            <person name="Oliveira J.V."/>
            <person name="Vesth T.C."/>
            <person name="Visser J."/>
            <person name="Yu J.-H."/>
            <person name="Zhou M."/>
            <person name="Andersen M.R."/>
            <person name="Archer D.B."/>
            <person name="Baker S.E."/>
            <person name="Benoit I."/>
            <person name="Brakhage A.A."/>
            <person name="Braus G.H."/>
            <person name="Fischer R."/>
            <person name="Frisvad J.C."/>
            <person name="Goldman G.H."/>
            <person name="Houbraken J."/>
            <person name="Oakley B."/>
            <person name="Pocsi I."/>
            <person name="Scazzocchio C."/>
            <person name="Seiboth B."/>
            <person name="vanKuyk P.A."/>
            <person name="Wortman J."/>
            <person name="Dyer P.S."/>
            <person name="Grigoriev I.V."/>
        </authorList>
    </citation>
    <scope>NUCLEOTIDE SEQUENCE [LARGE SCALE GENOMIC DNA]</scope>
    <source>
        <strain evidence="10">CBS 583.65</strain>
    </source>
</reference>
<dbReference type="PANTHER" id="PTHR43341">
    <property type="entry name" value="AMINO ACID PERMEASE"/>
    <property type="match status" value="1"/>
</dbReference>
<feature type="transmembrane region" description="Helical" evidence="7">
    <location>
        <begin position="72"/>
        <end position="92"/>
    </location>
</feature>
<keyword evidence="4" id="KW-0029">Amino-acid transport</keyword>
<accession>A0A1L9PD91</accession>
<gene>
    <name evidence="9" type="ORF">ASPVEDRAFT_882953</name>
</gene>
<dbReference type="VEuPathDB" id="FungiDB:ASPVEDRAFT_882953"/>
<keyword evidence="2" id="KW-0813">Transport</keyword>
<dbReference type="Proteomes" id="UP000184073">
    <property type="component" value="Unassembled WGS sequence"/>
</dbReference>
<evidence type="ECO:0000256" key="4">
    <source>
        <dbReference type="ARBA" id="ARBA00022970"/>
    </source>
</evidence>
<feature type="transmembrane region" description="Helical" evidence="7">
    <location>
        <begin position="376"/>
        <end position="396"/>
    </location>
</feature>
<comment type="subcellular location">
    <subcellularLocation>
        <location evidence="1">Membrane</location>
        <topology evidence="1">Multi-pass membrane protein</topology>
    </subcellularLocation>
</comment>
<dbReference type="InterPro" id="IPR050524">
    <property type="entry name" value="APC_YAT"/>
</dbReference>
<evidence type="ECO:0000256" key="1">
    <source>
        <dbReference type="ARBA" id="ARBA00004141"/>
    </source>
</evidence>
<evidence type="ECO:0000259" key="8">
    <source>
        <dbReference type="Pfam" id="PF00324"/>
    </source>
</evidence>
<dbReference type="STRING" id="1036611.A0A1L9PD91"/>
<feature type="domain" description="Amino acid permease/ SLC12A" evidence="8">
    <location>
        <begin position="44"/>
        <end position="470"/>
    </location>
</feature>
<keyword evidence="6 7" id="KW-0472">Membrane</keyword>
<feature type="transmembrane region" description="Helical" evidence="7">
    <location>
        <begin position="126"/>
        <end position="147"/>
    </location>
</feature>
<dbReference type="GeneID" id="63733790"/>
<evidence type="ECO:0000313" key="9">
    <source>
        <dbReference type="EMBL" id="OJI99453.1"/>
    </source>
</evidence>
<feature type="transmembrane region" description="Helical" evidence="7">
    <location>
        <begin position="153"/>
        <end position="171"/>
    </location>
</feature>
<organism evidence="9 10">
    <name type="scientific">Aspergillus versicolor CBS 583.65</name>
    <dbReference type="NCBI Taxonomy" id="1036611"/>
    <lineage>
        <taxon>Eukaryota</taxon>
        <taxon>Fungi</taxon>
        <taxon>Dikarya</taxon>
        <taxon>Ascomycota</taxon>
        <taxon>Pezizomycotina</taxon>
        <taxon>Eurotiomycetes</taxon>
        <taxon>Eurotiomycetidae</taxon>
        <taxon>Eurotiales</taxon>
        <taxon>Aspergillaceae</taxon>
        <taxon>Aspergillus</taxon>
        <taxon>Aspergillus subgen. Nidulantes</taxon>
    </lineage>
</organism>
<dbReference type="RefSeq" id="XP_040665216.1">
    <property type="nucleotide sequence ID" value="XM_040818279.1"/>
</dbReference>
<dbReference type="OrthoDB" id="3900342at2759"/>
<keyword evidence="5 7" id="KW-1133">Transmembrane helix</keyword>
<dbReference type="EMBL" id="KV878126">
    <property type="protein sequence ID" value="OJI99453.1"/>
    <property type="molecule type" value="Genomic_DNA"/>
</dbReference>
<evidence type="ECO:0000256" key="6">
    <source>
        <dbReference type="ARBA" id="ARBA00023136"/>
    </source>
</evidence>
<evidence type="ECO:0000256" key="5">
    <source>
        <dbReference type="ARBA" id="ARBA00022989"/>
    </source>
</evidence>
<dbReference type="PIRSF" id="PIRSF006060">
    <property type="entry name" value="AA_transporter"/>
    <property type="match status" value="1"/>
</dbReference>
<dbReference type="AlphaFoldDB" id="A0A1L9PD91"/>
<dbReference type="Gene3D" id="1.20.1740.10">
    <property type="entry name" value="Amino acid/polyamine transporter I"/>
    <property type="match status" value="1"/>
</dbReference>
<sequence>MPSNEKSNASPHHPPTDLDVEVALHTANPDVENGSLNRGLKSRHVGMFSIAGAIGTGLLISSGTALSRGGPGSMLIAYSFVGLLVLNIMSALGEMAVFMPMDQGFGGYASRLVDPAFGFATGMNYFLKYVVLLANNLTASGIVMQYWLPDINVAVWVVSFAAIIIFINFMPVQYFGEIEFGAACIKTVTIVGLMVLCLVIDLGGSQQGRIGFRYWKNPGAFKEYLDTGSAGRFLGFWDSVTNAAFAYMGSEMVGMTFGEATQPWKTIPKAVNATFWRITFFYVGGVFCLGLVVSSSNNRLIDATKADTGAGASPFVVAIVDSGIPVLPHIINGCLLVFVLSAANTEADIYVASRTLYGLAKDGYTPSLFKFTKRSIPVFAVAAASVFFLLALLNINSGSAVVFGYLVSLSTILGLLNWVSILVTYLCFHQGMKAQGISRENLPFSGRFQKTRAQMTLFFTVVIIFTSGEYKPQK</sequence>
<dbReference type="PANTHER" id="PTHR43341:SF9">
    <property type="entry name" value="DICARBOXYLIC AMINO ACID PERMEASE"/>
    <property type="match status" value="1"/>
</dbReference>
<feature type="transmembrane region" description="Helical" evidence="7">
    <location>
        <begin position="183"/>
        <end position="204"/>
    </location>
</feature>
<dbReference type="PROSITE" id="PS00218">
    <property type="entry name" value="AMINO_ACID_PERMEASE_1"/>
    <property type="match status" value="1"/>
</dbReference>
<keyword evidence="3 7" id="KW-0812">Transmembrane</keyword>
<keyword evidence="10" id="KW-1185">Reference proteome</keyword>
<name>A0A1L9PD91_ASPVE</name>
<evidence type="ECO:0000256" key="7">
    <source>
        <dbReference type="SAM" id="Phobius"/>
    </source>
</evidence>
<dbReference type="InterPro" id="IPR004840">
    <property type="entry name" value="Amino_acid_permease_CS"/>
</dbReference>
<evidence type="ECO:0000256" key="2">
    <source>
        <dbReference type="ARBA" id="ARBA00022448"/>
    </source>
</evidence>
<evidence type="ECO:0000313" key="10">
    <source>
        <dbReference type="Proteomes" id="UP000184073"/>
    </source>
</evidence>
<dbReference type="InterPro" id="IPR004841">
    <property type="entry name" value="AA-permease/SLC12A_dom"/>
</dbReference>
<feature type="transmembrane region" description="Helical" evidence="7">
    <location>
        <begin position="274"/>
        <end position="293"/>
    </location>
</feature>
<feature type="transmembrane region" description="Helical" evidence="7">
    <location>
        <begin position="45"/>
        <end position="66"/>
    </location>
</feature>
<proteinExistence type="predicted"/>